<organism evidence="1 2">
    <name type="scientific">Erwinia phage Midgardsormr38</name>
    <dbReference type="NCBI Taxonomy" id="2663326"/>
    <lineage>
        <taxon>Viruses</taxon>
        <taxon>Duplodnaviria</taxon>
        <taxon>Heunggongvirae</taxon>
        <taxon>Uroviricota</taxon>
        <taxon>Caudoviricetes</taxon>
        <taxon>Midgardsormrvirus</taxon>
        <taxon>Midgardsormrvirus midgardsormr38</taxon>
    </lineage>
</organism>
<accession>A0A5Q2FAP7</accession>
<evidence type="ECO:0000313" key="2">
    <source>
        <dbReference type="Proteomes" id="UP000349651"/>
    </source>
</evidence>
<sequence length="69" mass="7988">MSKIYADWNITLHTECPNCENYFDLIEQDDDFWVDGGRAAVCEHDTPRTKDVAVECPECGHEFKVDFCN</sequence>
<dbReference type="EMBL" id="MN602881">
    <property type="protein sequence ID" value="QGF21995.1"/>
    <property type="molecule type" value="Genomic_DNA"/>
</dbReference>
<dbReference type="GeneID" id="77943236"/>
<dbReference type="RefSeq" id="YP_010667124.1">
    <property type="nucleotide sequence ID" value="NC_070949.1"/>
</dbReference>
<reference evidence="1 2" key="1">
    <citation type="submission" date="2019-10" db="EMBL/GenBank/DDBJ databases">
        <title>Complete genome sequence of Erwinia phage Midgardsormr38.</title>
        <authorList>
            <person name="Dislers A."/>
            <person name="Zrelovs N."/>
            <person name="Kazaks A."/>
        </authorList>
    </citation>
    <scope>NUCLEOTIDE SEQUENCE [LARGE SCALE GENOMIC DNA]</scope>
</reference>
<evidence type="ECO:0000313" key="1">
    <source>
        <dbReference type="EMBL" id="QGF21995.1"/>
    </source>
</evidence>
<dbReference type="Proteomes" id="UP000349651">
    <property type="component" value="Segment"/>
</dbReference>
<dbReference type="KEGG" id="vg:77943236"/>
<keyword evidence="2" id="KW-1185">Reference proteome</keyword>
<proteinExistence type="predicted"/>
<protein>
    <submittedName>
        <fullName evidence="1">Uncharacterized protein</fullName>
    </submittedName>
</protein>
<name>A0A5Q2FAP7_9CAUD</name>